<comment type="caution">
    <text evidence="2">The sequence shown here is derived from an EMBL/GenBank/DDBJ whole genome shotgun (WGS) entry which is preliminary data.</text>
</comment>
<keyword evidence="1" id="KW-0812">Transmembrane</keyword>
<sequence length="1047" mass="111145">MRESPRGLPALGIRRPVLVAVINLIIAIAGTAALLGVEVRELPDIDRPRITVSAQYPGAAPETMDAEVTREIEGAVARVSGVRRISASSEESSTRVVVEFSADADLDSAAADIREAVSRIERNLPDNVEQVNVIKADQDASPVVRVAARGNGLSLDALTRRVENDIIPALISLPGVADVRLYGDRQRQLRVAVDPLRLTAHGLTIESLRTRLEQADLDIPAGSFRASELELRVRANAVLETPERVAALTLAPGLRLGDVANVFFSPADARSQVQLNGEPILGLGIVRQAQSNTLEISAAADAAIAELNRRFDAVEVVKTSDDVVFIRGAITEVLITLAAATLIVIATIWLFIGSPRATLIPAITIPLALTGTVAAIWLLGFSINLLTLLALVLATGLVVDDAIVVLENIQRRQRMGLGAGAAALLGTHQVFFAVVATTAVLVAVFVPISLLPSTAGRLFREFGVVLAVAVTLSSFIALSLVPALAARFLRPDDGSAGASGGGAGTRRLRRLGRGIADFYAASLGRALAHPWLMGAVALLVLGLAIQQFTRIDQTLLPEEDRGLIYVVGNGPDGAGLKYSQDQAWRMQERLQPLIERGEVTRLFTIAGRWDPNRILIVAPLAPWSERERSEQAIAADARAALADLPGVNIRVGSPNSLGLRGVSSGLEVSLLGSDYERLYAAAQAFSRAVEDEVDGLGQGRIDYSPTQPQVRVDINRERAESLNVPVEDLAATLEAMISGLEITDLNIDDRAIPLRLESTSGRVNESADLGNLRIRSEDGDFVALSSLVSLREEGVAAELDREAQRRAVSIDLAVEDGYPLQAAVSDLRALADETLPPGIGLITRGEAETLEETRQEVMITYALALLIVLLVLAAQFESLMSALVVMLTVPFGLAAAVFALVLSGTSINVYSQIGLILLIGLMAKNGILLVEFANQLRDEGHGLRAAALESARVRLRPVSMTILATVLGGLPLILSTGAGAESRAAIGWVVFGGLGLAALFTLYFTPALYVLLARFARSRAAAEAALERELDQPVSESTSAIDGSARG</sequence>
<dbReference type="SUPFAM" id="SSF82714">
    <property type="entry name" value="Multidrug efflux transporter AcrB TolC docking domain, DN and DC subdomains"/>
    <property type="match status" value="2"/>
</dbReference>
<protein>
    <submittedName>
        <fullName evidence="2">Efflux RND transporter permease subunit</fullName>
    </submittedName>
</protein>
<feature type="transmembrane region" description="Helical" evidence="1">
    <location>
        <begin position="909"/>
        <end position="932"/>
    </location>
</feature>
<dbReference type="EMBL" id="VMKP01000002">
    <property type="protein sequence ID" value="TVO65208.1"/>
    <property type="molecule type" value="Genomic_DNA"/>
</dbReference>
<accession>A0A557RJ78</accession>
<keyword evidence="1" id="KW-1133">Transmembrane helix</keyword>
<reference evidence="2 3" key="1">
    <citation type="submission" date="2019-07" db="EMBL/GenBank/DDBJ databases">
        <title>Reclasification of Spiribacter aquaticus.</title>
        <authorList>
            <person name="Leon M.J."/>
            <person name="Sanchez-Porro C."/>
            <person name="Ventosa A."/>
        </authorList>
    </citation>
    <scope>NUCLEOTIDE SEQUENCE [LARGE SCALE GENOMIC DNA]</scope>
    <source>
        <strain evidence="2 3">SP30</strain>
    </source>
</reference>
<dbReference type="PANTHER" id="PTHR32063:SF14">
    <property type="entry name" value="BLL4319 PROTEIN"/>
    <property type="match status" value="1"/>
</dbReference>
<dbReference type="RefSeq" id="WP_144347434.1">
    <property type="nucleotide sequence ID" value="NZ_VMKP01000002.1"/>
</dbReference>
<dbReference type="Gene3D" id="3.30.70.1430">
    <property type="entry name" value="Multidrug efflux transporter AcrB pore domain"/>
    <property type="match status" value="2"/>
</dbReference>
<feature type="transmembrane region" description="Helical" evidence="1">
    <location>
        <begin position="858"/>
        <end position="876"/>
    </location>
</feature>
<evidence type="ECO:0000313" key="3">
    <source>
        <dbReference type="Proteomes" id="UP000316688"/>
    </source>
</evidence>
<feature type="transmembrane region" description="Helical" evidence="1">
    <location>
        <begin position="986"/>
        <end position="1012"/>
    </location>
</feature>
<dbReference type="AlphaFoldDB" id="A0A557RJ78"/>
<dbReference type="Proteomes" id="UP000316688">
    <property type="component" value="Unassembled WGS sequence"/>
</dbReference>
<dbReference type="Gene3D" id="3.30.70.1320">
    <property type="entry name" value="Multidrug efflux transporter AcrB pore domain like"/>
    <property type="match status" value="1"/>
</dbReference>
<feature type="transmembrane region" description="Helical" evidence="1">
    <location>
        <begin position="462"/>
        <end position="485"/>
    </location>
</feature>
<dbReference type="InterPro" id="IPR001036">
    <property type="entry name" value="Acrflvin-R"/>
</dbReference>
<dbReference type="PRINTS" id="PR00702">
    <property type="entry name" value="ACRIFLAVINRP"/>
</dbReference>
<feature type="transmembrane region" description="Helical" evidence="1">
    <location>
        <begin position="883"/>
        <end position="903"/>
    </location>
</feature>
<name>A0A557RJ78_9GAMM</name>
<feature type="transmembrane region" description="Helical" evidence="1">
    <location>
        <begin position="333"/>
        <end position="352"/>
    </location>
</feature>
<dbReference type="Gene3D" id="3.30.2090.10">
    <property type="entry name" value="Multidrug efflux transporter AcrB TolC docking domain, DN and DC subdomains"/>
    <property type="match status" value="2"/>
</dbReference>
<keyword evidence="1" id="KW-0472">Membrane</keyword>
<dbReference type="Gene3D" id="1.20.1640.10">
    <property type="entry name" value="Multidrug efflux transporter AcrB transmembrane domain"/>
    <property type="match status" value="2"/>
</dbReference>
<dbReference type="SUPFAM" id="SSF82866">
    <property type="entry name" value="Multidrug efflux transporter AcrB transmembrane domain"/>
    <property type="match status" value="2"/>
</dbReference>
<gene>
    <name evidence="2" type="ORF">FPL11_03730</name>
</gene>
<dbReference type="GO" id="GO:0042910">
    <property type="term" value="F:xenobiotic transmembrane transporter activity"/>
    <property type="evidence" value="ECO:0007669"/>
    <property type="project" value="TreeGrafter"/>
</dbReference>
<dbReference type="Pfam" id="PF00873">
    <property type="entry name" value="ACR_tran"/>
    <property type="match status" value="1"/>
</dbReference>
<dbReference type="Gene3D" id="3.30.70.1440">
    <property type="entry name" value="Multidrug efflux transporter AcrB pore domain"/>
    <property type="match status" value="1"/>
</dbReference>
<feature type="transmembrane region" description="Helical" evidence="1">
    <location>
        <begin position="953"/>
        <end position="974"/>
    </location>
</feature>
<feature type="transmembrane region" description="Helical" evidence="1">
    <location>
        <begin position="516"/>
        <end position="545"/>
    </location>
</feature>
<feature type="transmembrane region" description="Helical" evidence="1">
    <location>
        <begin position="430"/>
        <end position="450"/>
    </location>
</feature>
<feature type="transmembrane region" description="Helical" evidence="1">
    <location>
        <begin position="16"/>
        <end position="37"/>
    </location>
</feature>
<proteinExistence type="predicted"/>
<dbReference type="GO" id="GO:0005886">
    <property type="term" value="C:plasma membrane"/>
    <property type="evidence" value="ECO:0007669"/>
    <property type="project" value="TreeGrafter"/>
</dbReference>
<dbReference type="PANTHER" id="PTHR32063">
    <property type="match status" value="1"/>
</dbReference>
<organism evidence="2 3">
    <name type="scientific">Spiribacter aquaticus</name>
    <dbReference type="NCBI Taxonomy" id="1935996"/>
    <lineage>
        <taxon>Bacteria</taxon>
        <taxon>Pseudomonadati</taxon>
        <taxon>Pseudomonadota</taxon>
        <taxon>Gammaproteobacteria</taxon>
        <taxon>Chromatiales</taxon>
        <taxon>Ectothiorhodospiraceae</taxon>
        <taxon>Spiribacter</taxon>
    </lineage>
</organism>
<feature type="transmembrane region" description="Helical" evidence="1">
    <location>
        <begin position="385"/>
        <end position="409"/>
    </location>
</feature>
<dbReference type="SUPFAM" id="SSF82693">
    <property type="entry name" value="Multidrug efflux transporter AcrB pore domain, PN1, PN2, PC1 and PC2 subdomains"/>
    <property type="match status" value="3"/>
</dbReference>
<feature type="transmembrane region" description="Helical" evidence="1">
    <location>
        <begin position="359"/>
        <end position="379"/>
    </location>
</feature>
<evidence type="ECO:0000313" key="2">
    <source>
        <dbReference type="EMBL" id="TVO65208.1"/>
    </source>
</evidence>
<evidence type="ECO:0000256" key="1">
    <source>
        <dbReference type="SAM" id="Phobius"/>
    </source>
</evidence>
<dbReference type="InterPro" id="IPR027463">
    <property type="entry name" value="AcrB_DN_DC_subdom"/>
</dbReference>
<keyword evidence="3" id="KW-1185">Reference proteome</keyword>